<dbReference type="EMBL" id="JAUBYV010000003">
    <property type="protein sequence ID" value="KAK2627897.1"/>
    <property type="molecule type" value="Genomic_DNA"/>
</dbReference>
<dbReference type="Proteomes" id="UP001285354">
    <property type="component" value="Unassembled WGS sequence"/>
</dbReference>
<keyword evidence="6" id="KW-1185">Reference proteome</keyword>
<gene>
    <name evidence="5" type="ORF">QTJ16_002543</name>
</gene>
<evidence type="ECO:0000256" key="2">
    <source>
        <dbReference type="ARBA" id="ARBA00038766"/>
    </source>
</evidence>
<feature type="domain" description="Arrestin C-terminal-like" evidence="4">
    <location>
        <begin position="186"/>
        <end position="336"/>
    </location>
</feature>
<evidence type="ECO:0000259" key="4">
    <source>
        <dbReference type="SMART" id="SM01017"/>
    </source>
</evidence>
<proteinExistence type="inferred from homology"/>
<dbReference type="GO" id="GO:0005886">
    <property type="term" value="C:plasma membrane"/>
    <property type="evidence" value="ECO:0007669"/>
    <property type="project" value="TreeGrafter"/>
</dbReference>
<protein>
    <recommendedName>
        <fullName evidence="4">Arrestin C-terminal-like domain-containing protein</fullName>
    </recommendedName>
</protein>
<sequence>MPSFFGGVTGRYSATLFEIRLDNDIIVLRGGESEAASQMLKGVVVLCLPTSLKLENIHLRMTGQLKVGWNDHRHTPGGAPNRVDKTSEIFCHRWAPFIGGTSGSNSRGTNLPMGNYEWPFELVIAGNMAESLEGLQESHIQYKLKATIARGKLAYDLHAYKAVRIVRTLDPSALELAHAMTVENVWANKIEYQIMIPQKAVIFGTAIDVEMRFTSLLKGLVIGKINCQLIEVHELTIPAAQHTERSYRYEKDIKTWAYELKEEDYTEFLDPDGQDGWILREKMPLPKSLKSCVQDVDVHGIKIRHKVKFNVTLNNPDGHVSELRATLPVTIFISPNMPLNEDGQLVDQTPLSTQSMDPAQHAPPLYGQHVLDQLYADMNNTGIMTPAPQSGMNTPFYSLSRAGSSENLASLSGVASQNGAVPPAALSSRLQNLDLNATSRNSSSRRLLESGYNTPSAQRVRDSEQSHSESNSNPLSRRASEDGHTRSTGIASGQRTPDEHLDYPEMSELTKVPSYRTAVRASARGISYSDALPDYSTAVSAPPSPERERRNPLSSMGFTPINPPGRS</sequence>
<dbReference type="InterPro" id="IPR050357">
    <property type="entry name" value="Arrestin_domain-protein"/>
</dbReference>
<dbReference type="InterPro" id="IPR011021">
    <property type="entry name" value="Arrestin-like_N"/>
</dbReference>
<dbReference type="InterPro" id="IPR014756">
    <property type="entry name" value="Ig_E-set"/>
</dbReference>
<dbReference type="GO" id="GO:0070086">
    <property type="term" value="P:ubiquitin-dependent endocytosis"/>
    <property type="evidence" value="ECO:0007669"/>
    <property type="project" value="TreeGrafter"/>
</dbReference>
<dbReference type="Gene3D" id="2.60.40.640">
    <property type="match status" value="1"/>
</dbReference>
<accession>A0AAD9T2I8</accession>
<evidence type="ECO:0000313" key="5">
    <source>
        <dbReference type="EMBL" id="KAK2627897.1"/>
    </source>
</evidence>
<dbReference type="PANTHER" id="PTHR11188:SF17">
    <property type="entry name" value="FI21816P1"/>
    <property type="match status" value="1"/>
</dbReference>
<comment type="subunit">
    <text evidence="2">Interacts with hulA.</text>
</comment>
<evidence type="ECO:0000313" key="6">
    <source>
        <dbReference type="Proteomes" id="UP001285354"/>
    </source>
</evidence>
<evidence type="ECO:0000256" key="3">
    <source>
        <dbReference type="SAM" id="MobiDB-lite"/>
    </source>
</evidence>
<dbReference type="Pfam" id="PF00339">
    <property type="entry name" value="Arrestin_N"/>
    <property type="match status" value="1"/>
</dbReference>
<comment type="similarity">
    <text evidence="1">Belongs to the arrestin family.</text>
</comment>
<dbReference type="AlphaFoldDB" id="A0AAD9T2I8"/>
<comment type="caution">
    <text evidence="5">The sequence shown here is derived from an EMBL/GenBank/DDBJ whole genome shotgun (WGS) entry which is preliminary data.</text>
</comment>
<name>A0AAD9T2I8_9HELO</name>
<feature type="compositionally biased region" description="Polar residues" evidence="3">
    <location>
        <begin position="486"/>
        <end position="495"/>
    </location>
</feature>
<dbReference type="PANTHER" id="PTHR11188">
    <property type="entry name" value="ARRESTIN DOMAIN CONTAINING PROTEIN"/>
    <property type="match status" value="1"/>
</dbReference>
<reference evidence="5" key="1">
    <citation type="submission" date="2023-06" db="EMBL/GenBank/DDBJ databases">
        <title>Draft genome of Marssonina rosae.</title>
        <authorList>
            <person name="Cheng Q."/>
        </authorList>
    </citation>
    <scope>NUCLEOTIDE SEQUENCE</scope>
    <source>
        <strain evidence="5">R4</strain>
    </source>
</reference>
<feature type="region of interest" description="Disordered" evidence="3">
    <location>
        <begin position="436"/>
        <end position="567"/>
    </location>
</feature>
<evidence type="ECO:0000256" key="1">
    <source>
        <dbReference type="ARBA" id="ARBA00005298"/>
    </source>
</evidence>
<dbReference type="GO" id="GO:0031625">
    <property type="term" value="F:ubiquitin protein ligase binding"/>
    <property type="evidence" value="ECO:0007669"/>
    <property type="project" value="TreeGrafter"/>
</dbReference>
<organism evidence="5 6">
    <name type="scientific">Diplocarpon rosae</name>
    <dbReference type="NCBI Taxonomy" id="946125"/>
    <lineage>
        <taxon>Eukaryota</taxon>
        <taxon>Fungi</taxon>
        <taxon>Dikarya</taxon>
        <taxon>Ascomycota</taxon>
        <taxon>Pezizomycotina</taxon>
        <taxon>Leotiomycetes</taxon>
        <taxon>Helotiales</taxon>
        <taxon>Drepanopezizaceae</taxon>
        <taxon>Diplocarpon</taxon>
    </lineage>
</organism>
<dbReference type="SMART" id="SM01017">
    <property type="entry name" value="Arrestin_C"/>
    <property type="match status" value="1"/>
</dbReference>
<dbReference type="GO" id="GO:0005829">
    <property type="term" value="C:cytosol"/>
    <property type="evidence" value="ECO:0007669"/>
    <property type="project" value="TreeGrafter"/>
</dbReference>
<dbReference type="InterPro" id="IPR011022">
    <property type="entry name" value="Arrestin_C-like"/>
</dbReference>
<dbReference type="SUPFAM" id="SSF81296">
    <property type="entry name" value="E set domains"/>
    <property type="match status" value="1"/>
</dbReference>
<dbReference type="InterPro" id="IPR014752">
    <property type="entry name" value="Arrestin-like_C"/>
</dbReference>
<dbReference type="GO" id="GO:0030674">
    <property type="term" value="F:protein-macromolecule adaptor activity"/>
    <property type="evidence" value="ECO:0007669"/>
    <property type="project" value="TreeGrafter"/>
</dbReference>
<dbReference type="Pfam" id="PF02752">
    <property type="entry name" value="Arrestin_C"/>
    <property type="match status" value="1"/>
</dbReference>